<evidence type="ECO:0000313" key="1">
    <source>
        <dbReference type="EMBL" id="ALF44941.1"/>
    </source>
</evidence>
<protein>
    <submittedName>
        <fullName evidence="1">BabB</fullName>
    </submittedName>
</protein>
<reference evidence="1" key="1">
    <citation type="journal article" date="2015" name="PLoS ONE">
        <title>Helicobacter pylori bab Paralog Distribution and Association with cagA, vacA, and homA/B Genotypes in American and South Korean Clinical Isolates.</title>
        <authorList>
            <person name="Kim A."/>
            <person name="Servetas S.L."/>
            <person name="Kang J."/>
            <person name="Kim J."/>
            <person name="Jang S."/>
            <person name="Cha H.J."/>
            <person name="Lee W.J."/>
            <person name="Kim J."/>
            <person name="Romero-Gallo J."/>
            <person name="Peek R.M.Jr."/>
            <person name="Merrell D.S."/>
            <person name="Cha J.H."/>
        </authorList>
    </citation>
    <scope>NUCLEOTIDE SEQUENCE</scope>
    <source>
        <strain evidence="1">J182</strain>
    </source>
</reference>
<name>A0A0N9EJC5_HELPX</name>
<proteinExistence type="predicted"/>
<organism evidence="1">
    <name type="scientific">Helicobacter pylori</name>
    <name type="common">Campylobacter pylori</name>
    <dbReference type="NCBI Taxonomy" id="210"/>
    <lineage>
        <taxon>Bacteria</taxon>
        <taxon>Pseudomonadati</taxon>
        <taxon>Campylobacterota</taxon>
        <taxon>Epsilonproteobacteria</taxon>
        <taxon>Campylobacterales</taxon>
        <taxon>Helicobacteraceae</taxon>
        <taxon>Helicobacter</taxon>
    </lineage>
</organism>
<gene>
    <name evidence="1" type="primary">babB</name>
</gene>
<dbReference type="AlphaFoldDB" id="A0A0N9EJC5"/>
<dbReference type="EMBL" id="KP339348">
    <property type="protein sequence ID" value="ALF44941.1"/>
    <property type="molecule type" value="Genomic_DNA"/>
</dbReference>
<accession>A0A0N9EJC5</accession>
<sequence length="37" mass="4183">MKKTLLLSLSLSRFCSTLKTTAFTQALAIRSARPLKW</sequence>